<evidence type="ECO:0000313" key="12">
    <source>
        <dbReference type="Proteomes" id="UP000825051"/>
    </source>
</evidence>
<evidence type="ECO:0000256" key="6">
    <source>
        <dbReference type="ARBA" id="ARBA00022989"/>
    </source>
</evidence>
<name>A0A8F9TUC3_9BACT</name>
<dbReference type="GO" id="GO:0008320">
    <property type="term" value="F:protein transmembrane transporter activity"/>
    <property type="evidence" value="ECO:0007669"/>
    <property type="project" value="UniProtKB-UniRule"/>
</dbReference>
<dbReference type="Proteomes" id="UP000825051">
    <property type="component" value="Chromosome"/>
</dbReference>
<evidence type="ECO:0000313" key="11">
    <source>
        <dbReference type="EMBL" id="QYM79424.1"/>
    </source>
</evidence>
<keyword evidence="12" id="KW-1185">Reference proteome</keyword>
<keyword evidence="7 9" id="KW-0811">Translocation</keyword>
<dbReference type="PANTHER" id="PTHR42982:SF1">
    <property type="entry name" value="SEC-INDEPENDENT PROTEIN TRANSLOCASE PROTEIN TATA"/>
    <property type="match status" value="1"/>
</dbReference>
<dbReference type="Gene3D" id="1.20.5.3310">
    <property type="match status" value="1"/>
</dbReference>
<evidence type="ECO:0000256" key="4">
    <source>
        <dbReference type="ARBA" id="ARBA00022692"/>
    </source>
</evidence>
<protein>
    <recommendedName>
        <fullName evidence="9">Sec-independent protein translocase protein TatA</fullName>
    </recommendedName>
</protein>
<reference evidence="11" key="1">
    <citation type="submission" date="2021-08" db="EMBL/GenBank/DDBJ databases">
        <title>Genome of a novel bacterium of the phylum Verrucomicrobia, Oleiharenicola sp. KSB-15.</title>
        <authorList>
            <person name="Chung J.-H."/>
            <person name="Ahn J.-H."/>
            <person name="Yoon Y."/>
            <person name="Kim D.-Y."/>
            <person name="An S.-H."/>
            <person name="Park I."/>
            <person name="Yeon J."/>
        </authorList>
    </citation>
    <scope>NUCLEOTIDE SEQUENCE</scope>
    <source>
        <strain evidence="11">KSB-15</strain>
    </source>
</reference>
<dbReference type="EMBL" id="CP080507">
    <property type="protein sequence ID" value="QYM79424.1"/>
    <property type="molecule type" value="Genomic_DNA"/>
</dbReference>
<dbReference type="InterPro" id="IPR003369">
    <property type="entry name" value="TatA/B/E"/>
</dbReference>
<comment type="similarity">
    <text evidence="9">Belongs to the TatA/E family.</text>
</comment>
<comment type="function">
    <text evidence="9">Part of the twin-arginine translocation (Tat) system that transports large folded proteins containing a characteristic twin-arginine motif in their signal peptide across membranes. TatA could form the protein-conducting channel of the Tat system.</text>
</comment>
<accession>A0A8F9TUC3</accession>
<comment type="subcellular location">
    <subcellularLocation>
        <location evidence="1 9">Cell membrane</location>
        <topology evidence="1 9">Single-pass membrane protein</topology>
    </subcellularLocation>
</comment>
<dbReference type="GO" id="GO:0043953">
    <property type="term" value="P:protein transport by the Tat complex"/>
    <property type="evidence" value="ECO:0007669"/>
    <property type="project" value="UniProtKB-UniRule"/>
</dbReference>
<sequence>MTFSAHTLAFIEGVGGPELMMIMLIVLVLFGGKKLPEFARGLGKSMREFKKAASGVEEEIRRAMDEPPPAPPAPPVRTAVPAAPDVAAVAALPAAPASPVAPAAEVPPGSAVPPQPQT</sequence>
<dbReference type="HAMAP" id="MF_00236">
    <property type="entry name" value="TatA_E"/>
    <property type="match status" value="1"/>
</dbReference>
<evidence type="ECO:0000256" key="7">
    <source>
        <dbReference type="ARBA" id="ARBA00023010"/>
    </source>
</evidence>
<dbReference type="RefSeq" id="WP_220163278.1">
    <property type="nucleotide sequence ID" value="NZ_CP080507.1"/>
</dbReference>
<dbReference type="PANTHER" id="PTHR42982">
    <property type="entry name" value="SEC-INDEPENDENT PROTEIN TRANSLOCASE PROTEIN TATA"/>
    <property type="match status" value="1"/>
</dbReference>
<keyword evidence="8 9" id="KW-0472">Membrane</keyword>
<feature type="region of interest" description="Disordered" evidence="10">
    <location>
        <begin position="99"/>
        <end position="118"/>
    </location>
</feature>
<keyword evidence="3 9" id="KW-1003">Cell membrane</keyword>
<evidence type="ECO:0000256" key="2">
    <source>
        <dbReference type="ARBA" id="ARBA00022448"/>
    </source>
</evidence>
<gene>
    <name evidence="9" type="primary">tatA</name>
    <name evidence="11" type="ORF">K0B96_02045</name>
</gene>
<comment type="subunit">
    <text evidence="9">Forms a complex with TatC.</text>
</comment>
<evidence type="ECO:0000256" key="5">
    <source>
        <dbReference type="ARBA" id="ARBA00022927"/>
    </source>
</evidence>
<feature type="compositionally biased region" description="Low complexity" evidence="10">
    <location>
        <begin position="99"/>
        <end position="109"/>
    </location>
</feature>
<organism evidence="11 12">
    <name type="scientific">Horticoccus luteus</name>
    <dbReference type="NCBI Taxonomy" id="2862869"/>
    <lineage>
        <taxon>Bacteria</taxon>
        <taxon>Pseudomonadati</taxon>
        <taxon>Verrucomicrobiota</taxon>
        <taxon>Opitutia</taxon>
        <taxon>Opitutales</taxon>
        <taxon>Opitutaceae</taxon>
        <taxon>Horticoccus</taxon>
    </lineage>
</organism>
<keyword evidence="6 9" id="KW-1133">Transmembrane helix</keyword>
<dbReference type="GO" id="GO:0033281">
    <property type="term" value="C:TAT protein transport complex"/>
    <property type="evidence" value="ECO:0007669"/>
    <property type="project" value="UniProtKB-UniRule"/>
</dbReference>
<keyword evidence="4 9" id="KW-0812">Transmembrane</keyword>
<dbReference type="InterPro" id="IPR006312">
    <property type="entry name" value="TatA/E"/>
</dbReference>
<dbReference type="KEGG" id="ole:K0B96_02045"/>
<proteinExistence type="inferred from homology"/>
<feature type="transmembrane region" description="Helical" evidence="9">
    <location>
        <begin position="6"/>
        <end position="30"/>
    </location>
</feature>
<dbReference type="NCBIfam" id="TIGR01411">
    <property type="entry name" value="tatAE"/>
    <property type="match status" value="1"/>
</dbReference>
<evidence type="ECO:0000256" key="10">
    <source>
        <dbReference type="SAM" id="MobiDB-lite"/>
    </source>
</evidence>
<evidence type="ECO:0000256" key="1">
    <source>
        <dbReference type="ARBA" id="ARBA00004162"/>
    </source>
</evidence>
<keyword evidence="5 9" id="KW-0653">Protein transport</keyword>
<evidence type="ECO:0000256" key="8">
    <source>
        <dbReference type="ARBA" id="ARBA00023136"/>
    </source>
</evidence>
<evidence type="ECO:0000256" key="3">
    <source>
        <dbReference type="ARBA" id="ARBA00022475"/>
    </source>
</evidence>
<keyword evidence="2 9" id="KW-0813">Transport</keyword>
<dbReference type="Pfam" id="PF02416">
    <property type="entry name" value="TatA_B_E"/>
    <property type="match status" value="1"/>
</dbReference>
<evidence type="ECO:0000256" key="9">
    <source>
        <dbReference type="HAMAP-Rule" id="MF_00236"/>
    </source>
</evidence>
<dbReference type="AlphaFoldDB" id="A0A8F9TUC3"/>